<dbReference type="RefSeq" id="WP_353897760.1">
    <property type="nucleotide sequence ID" value="NZ_JBEVCJ010000038.1"/>
</dbReference>
<comment type="caution">
    <text evidence="1">The sequence shown here is derived from an EMBL/GenBank/DDBJ whole genome shotgun (WGS) entry which is preliminary data.</text>
</comment>
<dbReference type="SUPFAM" id="SSF52309">
    <property type="entry name" value="N-(deoxy)ribosyltransferase-like"/>
    <property type="match status" value="1"/>
</dbReference>
<evidence type="ECO:0008006" key="3">
    <source>
        <dbReference type="Google" id="ProtNLM"/>
    </source>
</evidence>
<dbReference type="Proteomes" id="UP001548189">
    <property type="component" value="Unassembled WGS sequence"/>
</dbReference>
<evidence type="ECO:0000313" key="2">
    <source>
        <dbReference type="Proteomes" id="UP001548189"/>
    </source>
</evidence>
<proteinExistence type="predicted"/>
<sequence>MTALNLFIRQPYTKVEEAELAIVQSVLDTVMAQNQNPYRINVLTGHQAYDQDSYKVAYEQQSGKPFNPTEFRLTRQAQIDNCDAMIIVNTGISEGTSFEVGYNIFSGKMAPMLFLVKQNNPIQTAFLQELDEISDATYVSFDHVDKVEAPIRLFLSHIAGLKSDSAISAVG</sequence>
<dbReference type="Gene3D" id="3.40.50.450">
    <property type="match status" value="1"/>
</dbReference>
<protein>
    <recommendedName>
        <fullName evidence="3">Nucleoside 2-deoxyribosyltransferase</fullName>
    </recommendedName>
</protein>
<reference evidence="1 2" key="1">
    <citation type="submission" date="2024-06" db="EMBL/GenBank/DDBJ databases">
        <authorList>
            <person name="Li F."/>
        </authorList>
    </citation>
    <scope>NUCLEOTIDE SEQUENCE [LARGE SCALE GENOMIC DNA]</scope>
    <source>
        <strain evidence="1 2">GXAS 311</strain>
    </source>
</reference>
<evidence type="ECO:0000313" key="1">
    <source>
        <dbReference type="EMBL" id="MET1257178.1"/>
    </source>
</evidence>
<keyword evidence="2" id="KW-1185">Reference proteome</keyword>
<organism evidence="1 2">
    <name type="scientific">Aliikangiella maris</name>
    <dbReference type="NCBI Taxonomy" id="3162458"/>
    <lineage>
        <taxon>Bacteria</taxon>
        <taxon>Pseudomonadati</taxon>
        <taxon>Pseudomonadota</taxon>
        <taxon>Gammaproteobacteria</taxon>
        <taxon>Oceanospirillales</taxon>
        <taxon>Pleioneaceae</taxon>
        <taxon>Aliikangiella</taxon>
    </lineage>
</organism>
<accession>A0ABV2BZ11</accession>
<gene>
    <name evidence="1" type="ORF">ABVT43_18685</name>
</gene>
<name>A0ABV2BZ11_9GAMM</name>
<dbReference type="EMBL" id="JBEVCJ010000038">
    <property type="protein sequence ID" value="MET1257178.1"/>
    <property type="molecule type" value="Genomic_DNA"/>
</dbReference>